<dbReference type="SUPFAM" id="SSF82866">
    <property type="entry name" value="Multidrug efflux transporter AcrB transmembrane domain"/>
    <property type="match status" value="2"/>
</dbReference>
<dbReference type="Gene3D" id="3.30.70.1320">
    <property type="entry name" value="Multidrug efflux transporter AcrB pore domain like"/>
    <property type="match status" value="1"/>
</dbReference>
<organism evidence="2 3">
    <name type="scientific">Candidatus Accumulibacter contiguus</name>
    <dbReference type="NCBI Taxonomy" id="2954381"/>
    <lineage>
        <taxon>Bacteria</taxon>
        <taxon>Pseudomonadati</taxon>
        <taxon>Pseudomonadota</taxon>
        <taxon>Betaproteobacteria</taxon>
        <taxon>Candidatus Accumulibacter</taxon>
    </lineage>
</organism>
<dbReference type="Gene3D" id="3.30.2090.10">
    <property type="entry name" value="Multidrug efflux transporter AcrB TolC docking domain, DN and DC subdomains"/>
    <property type="match status" value="2"/>
</dbReference>
<keyword evidence="1" id="KW-1133">Transmembrane helix</keyword>
<dbReference type="PANTHER" id="PTHR32063">
    <property type="match status" value="1"/>
</dbReference>
<dbReference type="Gene3D" id="3.30.70.1440">
    <property type="entry name" value="Multidrug efflux transporter AcrB pore domain"/>
    <property type="match status" value="1"/>
</dbReference>
<feature type="transmembrane region" description="Helical" evidence="1">
    <location>
        <begin position="365"/>
        <end position="387"/>
    </location>
</feature>
<dbReference type="RefSeq" id="WP_169069453.1">
    <property type="nucleotide sequence ID" value="NZ_JAZKUC010000001.1"/>
</dbReference>
<dbReference type="PRINTS" id="PR00702">
    <property type="entry name" value="ACRIFLAVINRP"/>
</dbReference>
<feature type="transmembrane region" description="Helical" evidence="1">
    <location>
        <begin position="861"/>
        <end position="879"/>
    </location>
</feature>
<evidence type="ECO:0000313" key="2">
    <source>
        <dbReference type="EMBL" id="NMQ04509.1"/>
    </source>
</evidence>
<sequence>MKSFNLTEWALHHRAVVLFLILVIAIGGVLSFTKLGQLEDPNFSVPSMTAMVIWPGATAQQVQDELLNRMEKKFEQLDHFEKVKTYARQGYGAMLITVVGGTSPAEQQEAWYQARKKFSDIKLELPEGVIGPFFNDEFGDVTGLLYAVKGDGVSLAELSDVSEDIKRRLLKVPMVKKIDIYGKQAKKVYVEFSHQRLAALGITPLAIAESLRSQNSVLSSGSIDTNGDRVLVRVSGQFANLDDIRNVPIAAGGRLIKLGDFTTITRGYEDPPTYTVRHNGQQVLMLGITMTGDGNIVDLGKAIAGAVAKLQTELPYGIELERIADQPTVVTDSIWEFERALLEALAIVLAVCLVSLGWRTGIVVGLAVPIVLGVVGVVALVMLAMGWNLERISLGSLIIALGLLVDDGIIAVEMMVVKMEEGWDRLKAAAFSYKATAMPRLTGALVTTAAFMPVGFSQSTTGEYAGGIFWIVGIAVLFSWVVSGIITPYLAVNMLPKDFGTHHHGADPYDTPSYRKLRRWIDVAVERRWWVIGATVAALALAVYGARFVPQQFFPNSSRPELVVELRLKEGASFAATTEQVKKMESILAKDEDVRFFSAYTGAGQPRFYLSLDPELPNPGYAAFVVMTKDTEARERVRSRLMASVNEAFPEVWVRVTRLELGPPVGFPVQFRVVGPDTQKVRSIAREVEAAVASSPKVRDVQLDWNDPVRALRVDLDQDKARALGLAPADVAFVTQTVMNGATMSHLREHEDLIDIVARAVPSERLDVDTLKDVNLYTREGTVVPLSQVARVRYELEEPVLWRRNRDMAITVRADVKDGEQGVSVTQEIRPLLKDIEAKLPFGYRIDVGGAVEESDKANRALAAVAPVMLVTILTILMLQLQSFSLMFMVLLTAPLGLIGVVAALLLFQAPLGFVAILGITALSGMIMRNSVILVDQVQAEMAEGRDPWNAVLEAAVHRTRPVALAAMATALAMIPLTPSIFWGPMAIAMMGGLIVATILTILFVPALYAAWFRVERASVPNPPMPSAAATPA</sequence>
<dbReference type="Proteomes" id="UP000886469">
    <property type="component" value="Unassembled WGS sequence"/>
</dbReference>
<dbReference type="InterPro" id="IPR027463">
    <property type="entry name" value="AcrB_DN_DC_subdom"/>
</dbReference>
<keyword evidence="3" id="KW-1185">Reference proteome</keyword>
<feature type="transmembrane region" description="Helical" evidence="1">
    <location>
        <begin position="393"/>
        <end position="416"/>
    </location>
</feature>
<feature type="transmembrane region" description="Helical" evidence="1">
    <location>
        <begin position="963"/>
        <end position="982"/>
    </location>
</feature>
<dbReference type="Gene3D" id="3.30.70.1430">
    <property type="entry name" value="Multidrug efflux transporter AcrB pore domain"/>
    <property type="match status" value="2"/>
</dbReference>
<gene>
    <name evidence="2" type="ORF">E4Q08_04155</name>
</gene>
<proteinExistence type="predicted"/>
<feature type="transmembrane region" description="Helical" evidence="1">
    <location>
        <begin position="468"/>
        <end position="492"/>
    </location>
</feature>
<name>A0ABX1T4F2_9PROT</name>
<feature type="transmembrane region" description="Helical" evidence="1">
    <location>
        <begin position="340"/>
        <end position="358"/>
    </location>
</feature>
<evidence type="ECO:0000256" key="1">
    <source>
        <dbReference type="SAM" id="Phobius"/>
    </source>
</evidence>
<feature type="transmembrane region" description="Helical" evidence="1">
    <location>
        <begin position="437"/>
        <end position="456"/>
    </location>
</feature>
<feature type="transmembrane region" description="Helical" evidence="1">
    <location>
        <begin position="529"/>
        <end position="549"/>
    </location>
</feature>
<dbReference type="Gene3D" id="1.20.1640.10">
    <property type="entry name" value="Multidrug efflux transporter AcrB transmembrane domain"/>
    <property type="match status" value="2"/>
</dbReference>
<reference evidence="2" key="1">
    <citation type="submission" date="2019-03" db="EMBL/GenBank/DDBJ databases">
        <title>Metabolic reconstructions from genomes of highly enriched 'Candidatus Accumulibacter' and 'Candidatus Competibacter' bioreactor populations.</title>
        <authorList>
            <person name="Annavajhala M.K."/>
            <person name="Welles L."/>
            <person name="Abbas B."/>
            <person name="Sorokin D."/>
            <person name="Park H."/>
            <person name="Van Loosdrecht M."/>
            <person name="Chandran K."/>
        </authorList>
    </citation>
    <scope>NUCLEOTIDE SEQUENCE</scope>
    <source>
        <strain evidence="2">SBR_L</strain>
    </source>
</reference>
<protein>
    <submittedName>
        <fullName evidence="2">Efflux RND transporter permease subunit</fullName>
    </submittedName>
</protein>
<dbReference type="Pfam" id="PF00873">
    <property type="entry name" value="ACR_tran"/>
    <property type="match status" value="1"/>
</dbReference>
<feature type="transmembrane region" description="Helical" evidence="1">
    <location>
        <begin position="988"/>
        <end position="1012"/>
    </location>
</feature>
<dbReference type="SUPFAM" id="SSF82714">
    <property type="entry name" value="Multidrug efflux transporter AcrB TolC docking domain, DN and DC subdomains"/>
    <property type="match status" value="2"/>
</dbReference>
<keyword evidence="1" id="KW-0812">Transmembrane</keyword>
<dbReference type="PANTHER" id="PTHR32063:SF18">
    <property type="entry name" value="CATION EFFLUX SYSTEM PROTEIN"/>
    <property type="match status" value="1"/>
</dbReference>
<keyword evidence="1" id="KW-0472">Membrane</keyword>
<dbReference type="SUPFAM" id="SSF82693">
    <property type="entry name" value="Multidrug efflux transporter AcrB pore domain, PN1, PN2, PC1 and PC2 subdomains"/>
    <property type="match status" value="3"/>
</dbReference>
<evidence type="ECO:0000313" key="3">
    <source>
        <dbReference type="Proteomes" id="UP000886469"/>
    </source>
</evidence>
<dbReference type="EMBL" id="SPMX01000009">
    <property type="protein sequence ID" value="NMQ04509.1"/>
    <property type="molecule type" value="Genomic_DNA"/>
</dbReference>
<accession>A0ABX1T4F2</accession>
<dbReference type="InterPro" id="IPR001036">
    <property type="entry name" value="Acrflvin-R"/>
</dbReference>
<comment type="caution">
    <text evidence="2">The sequence shown here is derived from an EMBL/GenBank/DDBJ whole genome shotgun (WGS) entry which is preliminary data.</text>
</comment>